<evidence type="ECO:0000313" key="2">
    <source>
        <dbReference type="Proteomes" id="UP000499080"/>
    </source>
</evidence>
<evidence type="ECO:0000313" key="1">
    <source>
        <dbReference type="EMBL" id="GBO22921.1"/>
    </source>
</evidence>
<dbReference type="AlphaFoldDB" id="A0A4Y2VEB4"/>
<organism evidence="1 2">
    <name type="scientific">Araneus ventricosus</name>
    <name type="common">Orbweaver spider</name>
    <name type="synonym">Epeira ventricosa</name>
    <dbReference type="NCBI Taxonomy" id="182803"/>
    <lineage>
        <taxon>Eukaryota</taxon>
        <taxon>Metazoa</taxon>
        <taxon>Ecdysozoa</taxon>
        <taxon>Arthropoda</taxon>
        <taxon>Chelicerata</taxon>
        <taxon>Arachnida</taxon>
        <taxon>Araneae</taxon>
        <taxon>Araneomorphae</taxon>
        <taxon>Entelegynae</taxon>
        <taxon>Araneoidea</taxon>
        <taxon>Araneidae</taxon>
        <taxon>Araneus</taxon>
    </lineage>
</organism>
<dbReference type="PANTHER" id="PTHR10492:SF57">
    <property type="entry name" value="ATP-DEPENDENT DNA HELICASE"/>
    <property type="match status" value="1"/>
</dbReference>
<proteinExistence type="predicted"/>
<keyword evidence="2" id="KW-1185">Reference proteome</keyword>
<accession>A0A4Y2VEB4</accession>
<dbReference type="PANTHER" id="PTHR10492">
    <property type="match status" value="1"/>
</dbReference>
<reference evidence="1 2" key="1">
    <citation type="journal article" date="2019" name="Sci. Rep.">
        <title>Orb-weaving spider Araneus ventricosus genome elucidates the spidroin gene catalogue.</title>
        <authorList>
            <person name="Kono N."/>
            <person name="Nakamura H."/>
            <person name="Ohtoshi R."/>
            <person name="Moran D.A.P."/>
            <person name="Shinohara A."/>
            <person name="Yoshida Y."/>
            <person name="Fujiwara M."/>
            <person name="Mori M."/>
            <person name="Tomita M."/>
            <person name="Arakawa K."/>
        </authorList>
    </citation>
    <scope>NUCLEOTIDE SEQUENCE [LARGE SCALE GENOMIC DNA]</scope>
</reference>
<comment type="caution">
    <text evidence="1">The sequence shown here is derived from an EMBL/GenBank/DDBJ whole genome shotgun (WGS) entry which is preliminary data.</text>
</comment>
<dbReference type="Proteomes" id="UP000499080">
    <property type="component" value="Unassembled WGS sequence"/>
</dbReference>
<gene>
    <name evidence="1" type="ORF">AVEN_119394_1</name>
</gene>
<dbReference type="EMBL" id="BGPR01045972">
    <property type="protein sequence ID" value="GBO22921.1"/>
    <property type="molecule type" value="Genomic_DNA"/>
</dbReference>
<name>A0A4Y2VEB4_ARAVE</name>
<protein>
    <submittedName>
        <fullName evidence="1">Uncharacterized protein</fullName>
    </submittedName>
</protein>
<sequence>MYQRKCTESVTVGRHDFYNRWVAPYNPWPLKKCNAHINVEVCASIKSVKYLHKSMYKGHDAASIRYENENTLDHDEILSFLDGRYVSATEAMWRFNEFNLSEKFHTVVRLAVHLPGRQAIVYQDGQEEEAVARAATRQTTLTAWFELNKSDKDSHNYLYTDIAHYYTFNKSAMKWQKRQRDGEQVIGRMPVVIIQDSEMYYLRL</sequence>
<dbReference type="OrthoDB" id="6425749at2759"/>